<dbReference type="Proteomes" id="UP000825935">
    <property type="component" value="Chromosome 1"/>
</dbReference>
<reference evidence="1" key="1">
    <citation type="submission" date="2021-08" db="EMBL/GenBank/DDBJ databases">
        <title>WGS assembly of Ceratopteris richardii.</title>
        <authorList>
            <person name="Marchant D.B."/>
            <person name="Chen G."/>
            <person name="Jenkins J."/>
            <person name="Shu S."/>
            <person name="Leebens-Mack J."/>
            <person name="Grimwood J."/>
            <person name="Schmutz J."/>
            <person name="Soltis P."/>
            <person name="Soltis D."/>
            <person name="Chen Z.-H."/>
        </authorList>
    </citation>
    <scope>NUCLEOTIDE SEQUENCE</scope>
    <source>
        <strain evidence="1">Whitten #5841</strain>
        <tissue evidence="1">Leaf</tissue>
    </source>
</reference>
<evidence type="ECO:0000313" key="2">
    <source>
        <dbReference type="Proteomes" id="UP000825935"/>
    </source>
</evidence>
<accession>A0A8T2VI17</accession>
<sequence length="701" mass="79971">MRKPMLEYWRSLHLITVEGKPLNIAKHSTPQEWKQKGIMFFENRLYRESKLCFTKSKDPELIDLCEANILRQDAKACNDRGDTKEGKDLYYKSAGLFRQLQRDKAAADTFFCGGWFIEAGDIYMNSLKDYAAAARAYHLGKKYVCAGKCLENLENYTGAIEMYAEGNALEVAIYKLTDEYYRSKVDHFLIVRVVKLYCLPILRSLKSEDNQRDEKIKNLKMALSLLNSSIHKPETIFIEYGYINLLDEVFSRKNPSEGWLLIDKASLYSESGQKQKAAQLFLEAAQSMTGQVSAGQLQDGFKLHDPNKLINQCLCCLIQFLRRYITSKSGECSAFETPLVSFNSNPGTQRNYQNILKFAWNMLKECIELYSAMQGIRTKHCVDPSHTDERYSGILNWAILEMKELQAQVVGDIEALQDCLVSCAQRIKESEASQVRILLILCTARNQERLPSLFDDWITMQTSLTEIFKKISNLTVSGHESKYIKCYEGFFRVEYIEDKNYFNIPEDLVNRPLIELLQRRQDMCGADIIFDVTPLDSNTKPCTLEAMETILAKYIQKTLLDSGQLAMDKNLIQSLCVSYANLGACERRSCKESHSISSKSISAHMTQIAKQAALANEQVRLALRIGKPENKEIVHQAYDFEVHNSERWIEGTCIKDMVIQGVSRQQLQHHNLATDVLSPCTARGAANTNLFQILCAENKST</sequence>
<gene>
    <name evidence="1" type="ORF">KP509_01G070800</name>
</gene>
<dbReference type="EMBL" id="CM035406">
    <property type="protein sequence ID" value="KAH7446728.1"/>
    <property type="molecule type" value="Genomic_DNA"/>
</dbReference>
<comment type="caution">
    <text evidence="1">The sequence shown here is derived from an EMBL/GenBank/DDBJ whole genome shotgun (WGS) entry which is preliminary data.</text>
</comment>
<dbReference type="InterPro" id="IPR039904">
    <property type="entry name" value="TRANK1"/>
</dbReference>
<dbReference type="AlphaFoldDB" id="A0A8T2VI17"/>
<protein>
    <submittedName>
        <fullName evidence="1">Uncharacterized protein</fullName>
    </submittedName>
</protein>
<proteinExistence type="predicted"/>
<name>A0A8T2VI17_CERRI</name>
<evidence type="ECO:0000313" key="1">
    <source>
        <dbReference type="EMBL" id="KAH7446728.1"/>
    </source>
</evidence>
<dbReference type="SUPFAM" id="SSF48452">
    <property type="entry name" value="TPR-like"/>
    <property type="match status" value="1"/>
</dbReference>
<dbReference type="PANTHER" id="PTHR21529:SF4">
    <property type="entry name" value="TPR AND ANKYRIN REPEAT-CONTAINING PROTEIN 1"/>
    <property type="match status" value="1"/>
</dbReference>
<organism evidence="1 2">
    <name type="scientific">Ceratopteris richardii</name>
    <name type="common">Triangle waterfern</name>
    <dbReference type="NCBI Taxonomy" id="49495"/>
    <lineage>
        <taxon>Eukaryota</taxon>
        <taxon>Viridiplantae</taxon>
        <taxon>Streptophyta</taxon>
        <taxon>Embryophyta</taxon>
        <taxon>Tracheophyta</taxon>
        <taxon>Polypodiopsida</taxon>
        <taxon>Polypodiidae</taxon>
        <taxon>Polypodiales</taxon>
        <taxon>Pteridineae</taxon>
        <taxon>Pteridaceae</taxon>
        <taxon>Parkerioideae</taxon>
        <taxon>Ceratopteris</taxon>
    </lineage>
</organism>
<dbReference type="PANTHER" id="PTHR21529">
    <property type="entry name" value="MAMMARY TURMOR VIRUS RECEPTOR HOMOLOG 1, 2 MTVR1, 2"/>
    <property type="match status" value="1"/>
</dbReference>
<keyword evidence="2" id="KW-1185">Reference proteome</keyword>
<dbReference type="InterPro" id="IPR011990">
    <property type="entry name" value="TPR-like_helical_dom_sf"/>
</dbReference>